<gene>
    <name evidence="1" type="ORF">EV672_1219</name>
</gene>
<protein>
    <submittedName>
        <fullName evidence="1">Uncharacterized protein</fullName>
    </submittedName>
</protein>
<name>A0A4R6QZU7_9BURK</name>
<dbReference type="AlphaFoldDB" id="A0A4R6QZU7"/>
<reference evidence="1 2" key="1">
    <citation type="submission" date="2019-03" db="EMBL/GenBank/DDBJ databases">
        <title>Genomic Encyclopedia of Type Strains, Phase IV (KMG-IV): sequencing the most valuable type-strain genomes for metagenomic binning, comparative biology and taxonomic classification.</title>
        <authorList>
            <person name="Goeker M."/>
        </authorList>
    </citation>
    <scope>NUCLEOTIDE SEQUENCE [LARGE SCALE GENOMIC DNA]</scope>
    <source>
        <strain evidence="1 2">DSM 11901</strain>
    </source>
</reference>
<accession>A0A4R6QZU7</accession>
<keyword evidence="2" id="KW-1185">Reference proteome</keyword>
<dbReference type="Proteomes" id="UP000294593">
    <property type="component" value="Unassembled WGS sequence"/>
</dbReference>
<sequence length="162" mass="18734">MAATNFVRGSVLKCSFPYVDRPSRPGPHPHYCLFVDSFEIRDRIYYAVCYGTSRLDEPLLENHNGAIFSVDSSLIKGSPMSMRVTHFVCSHVAVIPDRWVYRNFQARLDFIRPEGRKGDRLRERMYDQFVLLEPLMEYEALIAVNYVRKTGRPGLPGETTLR</sequence>
<comment type="caution">
    <text evidence="1">The sequence shown here is derived from an EMBL/GenBank/DDBJ whole genome shotgun (WGS) entry which is preliminary data.</text>
</comment>
<evidence type="ECO:0000313" key="1">
    <source>
        <dbReference type="EMBL" id="TDP78657.1"/>
    </source>
</evidence>
<evidence type="ECO:0000313" key="2">
    <source>
        <dbReference type="Proteomes" id="UP000294593"/>
    </source>
</evidence>
<proteinExistence type="predicted"/>
<organism evidence="1 2">
    <name type="scientific">Aquabacterium commune</name>
    <dbReference type="NCBI Taxonomy" id="70586"/>
    <lineage>
        <taxon>Bacteria</taxon>
        <taxon>Pseudomonadati</taxon>
        <taxon>Pseudomonadota</taxon>
        <taxon>Betaproteobacteria</taxon>
        <taxon>Burkholderiales</taxon>
        <taxon>Aquabacterium</taxon>
    </lineage>
</organism>
<dbReference type="EMBL" id="SNXW01000021">
    <property type="protein sequence ID" value="TDP78657.1"/>
    <property type="molecule type" value="Genomic_DNA"/>
</dbReference>